<dbReference type="GO" id="GO:0005199">
    <property type="term" value="F:structural constituent of cell wall"/>
    <property type="evidence" value="ECO:0007669"/>
    <property type="project" value="TreeGrafter"/>
</dbReference>
<feature type="signal peptide" evidence="6">
    <location>
        <begin position="1"/>
        <end position="18"/>
    </location>
</feature>
<dbReference type="InterPro" id="IPR054508">
    <property type="entry name" value="PIR1-like_C"/>
</dbReference>
<evidence type="ECO:0000259" key="7">
    <source>
        <dbReference type="Pfam" id="PF22799"/>
    </source>
</evidence>
<keyword evidence="4 6" id="KW-0732">Signal</keyword>
<keyword evidence="3" id="KW-0964">Secreted</keyword>
<evidence type="ECO:0000256" key="4">
    <source>
        <dbReference type="ARBA" id="ARBA00022729"/>
    </source>
</evidence>
<comment type="subcellular location">
    <subcellularLocation>
        <location evidence="1">Secreted</location>
        <location evidence="1">Cell wall</location>
    </subcellularLocation>
</comment>
<reference evidence="8 9" key="1">
    <citation type="submission" date="2016-04" db="EMBL/GenBank/DDBJ databases">
        <title>Evolutionary innovation and constraint leading to complex multicellularity in the Ascomycota.</title>
        <authorList>
            <person name="Cisse O."/>
            <person name="Nguyen A."/>
            <person name="Hewitt D.A."/>
            <person name="Jedd G."/>
            <person name="Stajich J.E."/>
        </authorList>
    </citation>
    <scope>NUCLEOTIDE SEQUENCE [LARGE SCALE GENOMIC DNA]</scope>
    <source>
        <strain evidence="8 9">DAH-3</strain>
    </source>
</reference>
<evidence type="ECO:0000313" key="9">
    <source>
        <dbReference type="Proteomes" id="UP000186594"/>
    </source>
</evidence>
<dbReference type="GO" id="GO:0031505">
    <property type="term" value="P:fungal-type cell wall organization"/>
    <property type="evidence" value="ECO:0007669"/>
    <property type="project" value="TreeGrafter"/>
</dbReference>
<dbReference type="PANTHER" id="PTHR47254">
    <property type="entry name" value="CELL WALL MANNOPROTEIN CIS3-RELATED"/>
    <property type="match status" value="1"/>
</dbReference>
<evidence type="ECO:0000256" key="3">
    <source>
        <dbReference type="ARBA" id="ARBA00022525"/>
    </source>
</evidence>
<dbReference type="GO" id="GO:0009277">
    <property type="term" value="C:fungal-type cell wall"/>
    <property type="evidence" value="ECO:0007669"/>
    <property type="project" value="TreeGrafter"/>
</dbReference>
<keyword evidence="9" id="KW-1185">Reference proteome</keyword>
<organism evidence="8 9">
    <name type="scientific">Neolecta irregularis (strain DAH-3)</name>
    <dbReference type="NCBI Taxonomy" id="1198029"/>
    <lineage>
        <taxon>Eukaryota</taxon>
        <taxon>Fungi</taxon>
        <taxon>Dikarya</taxon>
        <taxon>Ascomycota</taxon>
        <taxon>Taphrinomycotina</taxon>
        <taxon>Neolectales</taxon>
        <taxon>Neolectaceae</taxon>
        <taxon>Neolecta</taxon>
    </lineage>
</organism>
<dbReference type="InterPro" id="IPR051153">
    <property type="entry name" value="Yeast_CWMannoprotein_PIR"/>
</dbReference>
<dbReference type="AlphaFoldDB" id="A0A1U7LRE5"/>
<dbReference type="EMBL" id="LXFE01000497">
    <property type="protein sequence ID" value="OLL25122.1"/>
    <property type="molecule type" value="Genomic_DNA"/>
</dbReference>
<evidence type="ECO:0000256" key="1">
    <source>
        <dbReference type="ARBA" id="ARBA00004191"/>
    </source>
</evidence>
<dbReference type="Pfam" id="PF22799">
    <property type="entry name" value="PIR1-like_C"/>
    <property type="match status" value="2"/>
</dbReference>
<proteinExistence type="inferred from homology"/>
<feature type="domain" description="Cell wall mannoprotein PIR1-like C-terminal" evidence="7">
    <location>
        <begin position="69"/>
        <end position="138"/>
    </location>
</feature>
<evidence type="ECO:0000313" key="8">
    <source>
        <dbReference type="EMBL" id="OLL25122.1"/>
    </source>
</evidence>
<accession>A0A1U7LRE5</accession>
<gene>
    <name evidence="8" type="ORF">NEOLI_002866</name>
</gene>
<comment type="caution">
    <text evidence="8">The sequence shown here is derived from an EMBL/GenBank/DDBJ whole genome shotgun (WGS) entry which is preliminary data.</text>
</comment>
<protein>
    <submittedName>
        <fullName evidence="8">Cell wall mannoprotein PIR3</fullName>
    </submittedName>
</protein>
<dbReference type="OrthoDB" id="4657524at2759"/>
<evidence type="ECO:0000256" key="6">
    <source>
        <dbReference type="SAM" id="SignalP"/>
    </source>
</evidence>
<dbReference type="Proteomes" id="UP000186594">
    <property type="component" value="Unassembled WGS sequence"/>
</dbReference>
<evidence type="ECO:0000256" key="2">
    <source>
        <dbReference type="ARBA" id="ARBA00022512"/>
    </source>
</evidence>
<keyword evidence="2" id="KW-0134">Cell wall</keyword>
<comment type="similarity">
    <text evidence="5">Belongs to the PIR protein family.</text>
</comment>
<dbReference type="PANTHER" id="PTHR47254:SF1">
    <property type="entry name" value="CELL WALL MANNOPROTEIN CIS3-RELATED"/>
    <property type="match status" value="1"/>
</dbReference>
<sequence length="311" mass="33060">MFKTILPIAVCLAQVSLSVPSPQDTLEPYAQCTEECPFTFSNVGQLNDGQIRLNKPFDVPLQLRLTGGNTMDQDGRSCYITQEHQVQCSNPPIIGAQMAQFCTSNGTLTWAGSPDFYSCDNGDGSSNIYTQSIGEQCQMTTLQLVMQCPPPPTCIPVTVTQTTTSIQTVTATVSVTTEVQPSCVSSGKFSISVGKLGFLGQLADGQVRSGRGCLTLSLTSSGGLTDQDNRTCYISTDSQLQCESILPTTGAITVPFNVTSDALLAVKGESTFYECSAGNGSNIYTKSIDSVCNQVKLNVVCGNCGGNLMFY</sequence>
<feature type="domain" description="Cell wall mannoprotein PIR1-like C-terminal" evidence="7">
    <location>
        <begin position="222"/>
        <end position="295"/>
    </location>
</feature>
<feature type="chain" id="PRO_5012843786" evidence="6">
    <location>
        <begin position="19"/>
        <end position="311"/>
    </location>
</feature>
<name>A0A1U7LRE5_NEOID</name>
<evidence type="ECO:0000256" key="5">
    <source>
        <dbReference type="ARBA" id="ARBA00038219"/>
    </source>
</evidence>